<accession>A0A563W2K9</accession>
<feature type="transmembrane region" description="Helical" evidence="1">
    <location>
        <begin position="21"/>
        <end position="44"/>
    </location>
</feature>
<feature type="domain" description="VanZ-like" evidence="2">
    <location>
        <begin position="27"/>
        <end position="141"/>
    </location>
</feature>
<keyword evidence="1" id="KW-0812">Transmembrane</keyword>
<feature type="transmembrane region" description="Helical" evidence="1">
    <location>
        <begin position="64"/>
        <end position="83"/>
    </location>
</feature>
<dbReference type="RefSeq" id="WP_144867290.1">
    <property type="nucleotide sequence ID" value="NZ_LR213825.1"/>
</dbReference>
<feature type="transmembrane region" description="Helical" evidence="1">
    <location>
        <begin position="162"/>
        <end position="184"/>
    </location>
</feature>
<evidence type="ECO:0000256" key="1">
    <source>
        <dbReference type="SAM" id="Phobius"/>
    </source>
</evidence>
<sequence>MNSDRNLCRRLLFFLEKKAHLVTTISVLVILGVTLLPFDFSIPYNLSFRYIFSTFQQSTNLNDFVVNIFLFIPFGLGLAAFLSPRVNAKYKVTTLVFLVSLCLTLTVELCQIFLISRNSTLSDVLANSSGGLLGGIIFFWFKNFNQQLSHKLLFFNKFNVPFIRLQSLTIFWLLYFFLMTFMLLTVQDSTKLSNWDPKFHLMIGNETLGDRPWLGKVSSLCITKNALDPQQIKQLLPTNKFCKTLTNQPENLITAYLFNDSQLTYSDLTNNLSNLDNQRKSRTPASNTAIEVNSKHWLQTTSPATKLTEEIQNSSQFTIFTKIATANFQQEGPARIVSLSYDHLWRNFTISQWRDALIFRVRMPLTGTNGKKPEIRINNFFTDTEFHQLAIAYNGLRLKFYLDNVNNVKSLYLGSEAALFWTVFSTIAEKMPLNVDSNLFYVLLYYIVIFAPLGIFWGLIFKRLRTRLLGLSILIITGLILPPSIVEAIIINSSIRSWSWSFLVLGITVLTISFLLTIGRRLKNNAKISPKI</sequence>
<dbReference type="OrthoDB" id="580754at2"/>
<keyword evidence="4" id="KW-1185">Reference proteome</keyword>
<organism evidence="3 4">
    <name type="scientific">Hyella patelloides LEGE 07179</name>
    <dbReference type="NCBI Taxonomy" id="945734"/>
    <lineage>
        <taxon>Bacteria</taxon>
        <taxon>Bacillati</taxon>
        <taxon>Cyanobacteriota</taxon>
        <taxon>Cyanophyceae</taxon>
        <taxon>Pleurocapsales</taxon>
        <taxon>Hyellaceae</taxon>
        <taxon>Hyella</taxon>
    </lineage>
</organism>
<keyword evidence="1" id="KW-1133">Transmembrane helix</keyword>
<proteinExistence type="predicted"/>
<dbReference type="EMBL" id="CAACVJ010000623">
    <property type="protein sequence ID" value="VEP17932.1"/>
    <property type="molecule type" value="Genomic_DNA"/>
</dbReference>
<reference evidence="3 4" key="1">
    <citation type="submission" date="2019-01" db="EMBL/GenBank/DDBJ databases">
        <authorList>
            <person name="Brito A."/>
        </authorList>
    </citation>
    <scope>NUCLEOTIDE SEQUENCE [LARGE SCALE GENOMIC DNA]</scope>
    <source>
        <strain evidence="3">1</strain>
    </source>
</reference>
<evidence type="ECO:0000313" key="4">
    <source>
        <dbReference type="Proteomes" id="UP000320055"/>
    </source>
</evidence>
<feature type="transmembrane region" description="Helical" evidence="1">
    <location>
        <begin position="468"/>
        <end position="491"/>
    </location>
</feature>
<feature type="transmembrane region" description="Helical" evidence="1">
    <location>
        <begin position="95"/>
        <end position="115"/>
    </location>
</feature>
<protein>
    <recommendedName>
        <fullName evidence="2">VanZ-like domain-containing protein</fullName>
    </recommendedName>
</protein>
<feature type="transmembrane region" description="Helical" evidence="1">
    <location>
        <begin position="439"/>
        <end position="461"/>
    </location>
</feature>
<dbReference type="AlphaFoldDB" id="A0A563W2K9"/>
<dbReference type="Proteomes" id="UP000320055">
    <property type="component" value="Unassembled WGS sequence"/>
</dbReference>
<name>A0A563W2K9_9CYAN</name>
<feature type="transmembrane region" description="Helical" evidence="1">
    <location>
        <begin position="497"/>
        <end position="518"/>
    </location>
</feature>
<dbReference type="Pfam" id="PF04892">
    <property type="entry name" value="VanZ"/>
    <property type="match status" value="1"/>
</dbReference>
<gene>
    <name evidence="3" type="ORF">H1P_660022</name>
</gene>
<evidence type="ECO:0000259" key="2">
    <source>
        <dbReference type="Pfam" id="PF04892"/>
    </source>
</evidence>
<feature type="transmembrane region" description="Helical" evidence="1">
    <location>
        <begin position="121"/>
        <end position="141"/>
    </location>
</feature>
<dbReference type="InterPro" id="IPR006976">
    <property type="entry name" value="VanZ-like"/>
</dbReference>
<keyword evidence="1" id="KW-0472">Membrane</keyword>
<evidence type="ECO:0000313" key="3">
    <source>
        <dbReference type="EMBL" id="VEP17932.1"/>
    </source>
</evidence>